<reference evidence="1 2" key="1">
    <citation type="journal article" date="2024" name="Chem. Sci.">
        <title>Discovery of megapolipeptins by genome mining of a Burkholderiales bacteria collection.</title>
        <authorList>
            <person name="Paulo B.S."/>
            <person name="Recchia M.J.J."/>
            <person name="Lee S."/>
            <person name="Fergusson C.H."/>
            <person name="Romanowski S.B."/>
            <person name="Hernandez A."/>
            <person name="Krull N."/>
            <person name="Liu D.Y."/>
            <person name="Cavanagh H."/>
            <person name="Bos A."/>
            <person name="Gray C.A."/>
            <person name="Murphy B.T."/>
            <person name="Linington R.G."/>
            <person name="Eustaquio A.S."/>
        </authorList>
    </citation>
    <scope>NUCLEOTIDE SEQUENCE [LARGE SCALE GENOMIC DNA]</scope>
    <source>
        <strain evidence="1 2">RL17-374-BIF-D</strain>
    </source>
</reference>
<gene>
    <name evidence="1" type="ORF">PQR08_11100</name>
</gene>
<organism evidence="1 2">
    <name type="scientific">Caballeronia jiangsuensis</name>
    <dbReference type="NCBI Taxonomy" id="1458357"/>
    <lineage>
        <taxon>Bacteria</taxon>
        <taxon>Pseudomonadati</taxon>
        <taxon>Pseudomonadota</taxon>
        <taxon>Betaproteobacteria</taxon>
        <taxon>Burkholderiales</taxon>
        <taxon>Burkholderiaceae</taxon>
        <taxon>Caballeronia</taxon>
    </lineage>
</organism>
<dbReference type="RefSeq" id="WP_408161286.1">
    <property type="nucleotide sequence ID" value="NZ_JAQQDB010000008.1"/>
</dbReference>
<accession>A0ABW9CJ52</accession>
<proteinExistence type="predicted"/>
<comment type="caution">
    <text evidence="1">The sequence shown here is derived from an EMBL/GenBank/DDBJ whole genome shotgun (WGS) entry which is preliminary data.</text>
</comment>
<dbReference type="Proteomes" id="UP001629462">
    <property type="component" value="Unassembled WGS sequence"/>
</dbReference>
<name>A0ABW9CJ52_9BURK</name>
<evidence type="ECO:0000313" key="1">
    <source>
        <dbReference type="EMBL" id="MFM0517967.1"/>
    </source>
</evidence>
<sequence length="54" mass="6007">MGLTTRSLLGHVLARVVAETQHRVRVRVLPGDCPKDEMWSEGGRVNPRVAREGL</sequence>
<keyword evidence="2" id="KW-1185">Reference proteome</keyword>
<dbReference type="EMBL" id="JAQQDB010000008">
    <property type="protein sequence ID" value="MFM0517967.1"/>
    <property type="molecule type" value="Genomic_DNA"/>
</dbReference>
<protein>
    <submittedName>
        <fullName evidence="1">Uncharacterized protein</fullName>
    </submittedName>
</protein>
<evidence type="ECO:0000313" key="2">
    <source>
        <dbReference type="Proteomes" id="UP001629462"/>
    </source>
</evidence>